<evidence type="ECO:0000256" key="2">
    <source>
        <dbReference type="ARBA" id="ARBA00022898"/>
    </source>
</evidence>
<name>A0AAV9NWS4_9PEZI</name>
<dbReference type="GO" id="GO:0008483">
    <property type="term" value="F:transaminase activity"/>
    <property type="evidence" value="ECO:0007669"/>
    <property type="project" value="InterPro"/>
</dbReference>
<dbReference type="Pfam" id="PF00202">
    <property type="entry name" value="Aminotran_3"/>
    <property type="match status" value="1"/>
</dbReference>
<dbReference type="RefSeq" id="XP_064653705.1">
    <property type="nucleotide sequence ID" value="XM_064808157.1"/>
</dbReference>
<dbReference type="SUPFAM" id="SSF53383">
    <property type="entry name" value="PLP-dependent transferases"/>
    <property type="match status" value="1"/>
</dbReference>
<dbReference type="GO" id="GO:0030170">
    <property type="term" value="F:pyridoxal phosphate binding"/>
    <property type="evidence" value="ECO:0007669"/>
    <property type="project" value="InterPro"/>
</dbReference>
<dbReference type="InterPro" id="IPR015422">
    <property type="entry name" value="PyrdxlP-dep_Trfase_small"/>
</dbReference>
<dbReference type="PANTHER" id="PTHR43094">
    <property type="entry name" value="AMINOTRANSFERASE"/>
    <property type="match status" value="1"/>
</dbReference>
<dbReference type="PANTHER" id="PTHR43094:SF1">
    <property type="entry name" value="AMINOTRANSFERASE CLASS-III"/>
    <property type="match status" value="1"/>
</dbReference>
<dbReference type="CDD" id="cd00610">
    <property type="entry name" value="OAT_like"/>
    <property type="match status" value="1"/>
</dbReference>
<evidence type="ECO:0000313" key="5">
    <source>
        <dbReference type="Proteomes" id="UP001337655"/>
    </source>
</evidence>
<sequence>MGPIEHPQSALLQRSTTKQYPEAVSGDGVYIIQEDGTRILDGCSGAAISCLGHSEQVVIDAIVEQARKLSFVHGSFFTNRPAEELAQHFISLSDGAFSKAVFLSSGSEAIETAIKLARHYHLCKQQPKRTKYIARYGSYHGNTIGALSASFNPVRREPFEPILSPVFRHASACHYSRDGLPGEREDDYVDQLALEMEQLFIEEGPSTVAAVIVEPVVGATLGAVPAAKGYLRRLRQLCDRYGSLLIFDEVMCGLGRVGTTHAWQSLGGVQPDLQTIGKGLAAGYQPISGVLISPTVADQLEQSSKANAFRTIDKRDLLGNVRRVGELLEAQLRSRVPCVGEVRGMGLFLGVELAGPMASRVTDACLERGAAVYLCSPVVNAIILAPPFILTPEEAHDLVEMIREAVLAVSSNDNVNA</sequence>
<dbReference type="Gene3D" id="3.40.640.10">
    <property type="entry name" value="Type I PLP-dependent aspartate aminotransferase-like (Major domain)"/>
    <property type="match status" value="1"/>
</dbReference>
<comment type="caution">
    <text evidence="4">The sequence shown here is derived from an EMBL/GenBank/DDBJ whole genome shotgun (WGS) entry which is preliminary data.</text>
</comment>
<evidence type="ECO:0000313" key="4">
    <source>
        <dbReference type="EMBL" id="KAK5163157.1"/>
    </source>
</evidence>
<dbReference type="Proteomes" id="UP001337655">
    <property type="component" value="Unassembled WGS sequence"/>
</dbReference>
<keyword evidence="2 3" id="KW-0663">Pyridoxal phosphate</keyword>
<dbReference type="InterPro" id="IPR015421">
    <property type="entry name" value="PyrdxlP-dep_Trfase_major"/>
</dbReference>
<dbReference type="InterPro" id="IPR005814">
    <property type="entry name" value="Aminotrans_3"/>
</dbReference>
<accession>A0AAV9NWS4</accession>
<dbReference type="InterPro" id="IPR015424">
    <property type="entry name" value="PyrdxlP-dep_Trfase"/>
</dbReference>
<dbReference type="GeneID" id="89932265"/>
<organism evidence="4 5">
    <name type="scientific">Saxophila tyrrhenica</name>
    <dbReference type="NCBI Taxonomy" id="1690608"/>
    <lineage>
        <taxon>Eukaryota</taxon>
        <taxon>Fungi</taxon>
        <taxon>Dikarya</taxon>
        <taxon>Ascomycota</taxon>
        <taxon>Pezizomycotina</taxon>
        <taxon>Dothideomycetes</taxon>
        <taxon>Dothideomycetidae</taxon>
        <taxon>Mycosphaerellales</taxon>
        <taxon>Extremaceae</taxon>
        <taxon>Saxophila</taxon>
    </lineage>
</organism>
<evidence type="ECO:0000256" key="3">
    <source>
        <dbReference type="RuleBase" id="RU003560"/>
    </source>
</evidence>
<proteinExistence type="inferred from homology"/>
<comment type="similarity">
    <text evidence="1 3">Belongs to the class-III pyridoxal-phosphate-dependent aminotransferase family.</text>
</comment>
<dbReference type="AlphaFoldDB" id="A0AAV9NWS4"/>
<dbReference type="GO" id="GO:0005829">
    <property type="term" value="C:cytosol"/>
    <property type="evidence" value="ECO:0007669"/>
    <property type="project" value="TreeGrafter"/>
</dbReference>
<dbReference type="PIRSF" id="PIRSF000521">
    <property type="entry name" value="Transaminase_4ab_Lys_Orn"/>
    <property type="match status" value="1"/>
</dbReference>
<dbReference type="EMBL" id="JAVRRT010000028">
    <property type="protein sequence ID" value="KAK5163157.1"/>
    <property type="molecule type" value="Genomic_DNA"/>
</dbReference>
<evidence type="ECO:0000256" key="1">
    <source>
        <dbReference type="ARBA" id="ARBA00008954"/>
    </source>
</evidence>
<dbReference type="Gene3D" id="3.90.1150.10">
    <property type="entry name" value="Aspartate Aminotransferase, domain 1"/>
    <property type="match status" value="1"/>
</dbReference>
<protein>
    <submittedName>
        <fullName evidence="4">Uncharacterized protein</fullName>
    </submittedName>
</protein>
<keyword evidence="5" id="KW-1185">Reference proteome</keyword>
<gene>
    <name evidence="4" type="ORF">LTR77_010941</name>
</gene>
<reference evidence="4 5" key="1">
    <citation type="submission" date="2023-08" db="EMBL/GenBank/DDBJ databases">
        <title>Black Yeasts Isolated from many extreme environments.</title>
        <authorList>
            <person name="Coleine C."/>
            <person name="Stajich J.E."/>
            <person name="Selbmann L."/>
        </authorList>
    </citation>
    <scope>NUCLEOTIDE SEQUENCE [LARGE SCALE GENOMIC DNA]</scope>
    <source>
        <strain evidence="4 5">CCFEE 5935</strain>
    </source>
</reference>